<proteinExistence type="predicted"/>
<sequence length="448" mass="45733">MRPNPSANSVGGREEWRTVALATRHNRTTTISPRRRVGLTLATTALLTAALLGAPVALAAPADDARVEAARTQHDAVAAEIAALGARVAEAEQNLQRMTLEAEAASGNALAAQAALDVANQEAWLAAVALAEAEQAVEKAEDDVAEIGRHAYMGGGQKSSFGDVTLLLEAEGPAELLQQAATLDVLGAHRAETLGVMETVQVQQARAEQAAQASVAERDRAAGEAAAAHAAAEAQLSGAQAEFDTLALERLGLAEQLRAAEIRLLEMQGARDAAVAWEAQQAAREAAAAAANAVTTTAVPSGRASRGGSGTLASAGGATAPANGRVTSCYGTRWGTLHAGVDIAAPIGTPVFAPEGGVVLQAGPASGFGLAVAVQHRDGTITLYGHVNQFFVSPGQTVAAGEQIAEVGNRGQSTGPHLHFEVHEGGLYANRVNPVPWLSQRGISLGSC</sequence>
<keyword evidence="1" id="KW-0175">Coiled coil</keyword>
<dbReference type="Pfam" id="PF01551">
    <property type="entry name" value="Peptidase_M23"/>
    <property type="match status" value="1"/>
</dbReference>
<dbReference type="GO" id="GO:0004222">
    <property type="term" value="F:metalloendopeptidase activity"/>
    <property type="evidence" value="ECO:0007669"/>
    <property type="project" value="TreeGrafter"/>
</dbReference>
<evidence type="ECO:0000313" key="5">
    <source>
        <dbReference type="Proteomes" id="UP000219435"/>
    </source>
</evidence>
<dbReference type="SUPFAM" id="SSF51261">
    <property type="entry name" value="Duplicated hybrid motif"/>
    <property type="match status" value="1"/>
</dbReference>
<evidence type="ECO:0000256" key="1">
    <source>
        <dbReference type="SAM" id="Coils"/>
    </source>
</evidence>
<dbReference type="CDD" id="cd12797">
    <property type="entry name" value="M23_peptidase"/>
    <property type="match status" value="1"/>
</dbReference>
<reference evidence="5" key="1">
    <citation type="submission" date="2017-08" db="EMBL/GenBank/DDBJ databases">
        <authorList>
            <person name="Varghese N."/>
            <person name="Submissions S."/>
        </authorList>
    </citation>
    <scope>NUCLEOTIDE SEQUENCE [LARGE SCALE GENOMIC DNA]</scope>
    <source>
        <strain evidence="5">DSM 4725</strain>
    </source>
</reference>
<feature type="coiled-coil region" evidence="1">
    <location>
        <begin position="74"/>
        <end position="150"/>
    </location>
</feature>
<dbReference type="Proteomes" id="UP000219435">
    <property type="component" value="Unassembled WGS sequence"/>
</dbReference>
<keyword evidence="4" id="KW-0378">Hydrolase</keyword>
<feature type="region of interest" description="Disordered" evidence="2">
    <location>
        <begin position="299"/>
        <end position="319"/>
    </location>
</feature>
<accession>A0A285VA19</accession>
<dbReference type="InterPro" id="IPR050570">
    <property type="entry name" value="Cell_wall_metabolism_enzyme"/>
</dbReference>
<organism evidence="4 5">
    <name type="scientific">Blastococcus aggregatus</name>
    <dbReference type="NCBI Taxonomy" id="38502"/>
    <lineage>
        <taxon>Bacteria</taxon>
        <taxon>Bacillati</taxon>
        <taxon>Actinomycetota</taxon>
        <taxon>Actinomycetes</taxon>
        <taxon>Geodermatophilales</taxon>
        <taxon>Geodermatophilaceae</taxon>
        <taxon>Blastococcus</taxon>
    </lineage>
</organism>
<protein>
    <submittedName>
        <fullName evidence="4">Septal ring factor EnvC, activator of murein hydrolases AmiA and AmiB</fullName>
    </submittedName>
</protein>
<keyword evidence="5" id="KW-1185">Reference proteome</keyword>
<dbReference type="AlphaFoldDB" id="A0A285VA19"/>
<gene>
    <name evidence="4" type="ORF">SAMN05660748_3661</name>
</gene>
<evidence type="ECO:0000259" key="3">
    <source>
        <dbReference type="Pfam" id="PF01551"/>
    </source>
</evidence>
<feature type="domain" description="M23ase beta-sheet core" evidence="3">
    <location>
        <begin position="337"/>
        <end position="428"/>
    </location>
</feature>
<dbReference type="PANTHER" id="PTHR21666">
    <property type="entry name" value="PEPTIDASE-RELATED"/>
    <property type="match status" value="1"/>
</dbReference>
<dbReference type="InterPro" id="IPR016047">
    <property type="entry name" value="M23ase_b-sheet_dom"/>
</dbReference>
<evidence type="ECO:0000313" key="4">
    <source>
        <dbReference type="EMBL" id="SOC50900.1"/>
    </source>
</evidence>
<dbReference type="EMBL" id="OBQI01000005">
    <property type="protein sequence ID" value="SOC50900.1"/>
    <property type="molecule type" value="Genomic_DNA"/>
</dbReference>
<evidence type="ECO:0000256" key="2">
    <source>
        <dbReference type="SAM" id="MobiDB-lite"/>
    </source>
</evidence>
<dbReference type="Gene3D" id="2.70.70.10">
    <property type="entry name" value="Glucose Permease (Domain IIA)"/>
    <property type="match status" value="1"/>
</dbReference>
<name>A0A285VA19_9ACTN</name>
<dbReference type="PANTHER" id="PTHR21666:SF270">
    <property type="entry name" value="MUREIN HYDROLASE ACTIVATOR ENVC"/>
    <property type="match status" value="1"/>
</dbReference>
<dbReference type="InterPro" id="IPR011055">
    <property type="entry name" value="Dup_hybrid_motif"/>
</dbReference>
<dbReference type="OrthoDB" id="1099523at2"/>